<evidence type="ECO:0000313" key="2">
    <source>
        <dbReference type="Proteomes" id="UP000271705"/>
    </source>
</evidence>
<name>A0A3S0QPN2_STEMA</name>
<accession>A0A3S0QPN2</accession>
<dbReference type="RefSeq" id="WP_126929427.1">
    <property type="nucleotide sequence ID" value="NZ_RXLZ01000036.1"/>
</dbReference>
<protein>
    <submittedName>
        <fullName evidence="1">Uncharacterized protein</fullName>
    </submittedName>
</protein>
<reference evidence="1 2" key="1">
    <citation type="submission" date="2018-12" db="EMBL/GenBank/DDBJ databases">
        <authorList>
            <person name="Kartti S."/>
            <person name="Manni A."/>
            <person name="Chemao El Fihri M.W."/>
            <person name="Laamarti M."/>
            <person name="Temsamani L."/>
            <person name="El Jamali J.E."/>
            <person name="Ouadghiri M."/>
            <person name="Ibrahimi A."/>
            <person name="Filati-Maltouf A."/>
        </authorList>
    </citation>
    <scope>NUCLEOTIDE SEQUENCE [LARGE SCALE GENOMIC DNA]</scope>
    <source>
        <strain evidence="1 2">MDMC339</strain>
    </source>
</reference>
<gene>
    <name evidence="1" type="ORF">EKL94_13205</name>
</gene>
<sequence length="159" mass="17404">MDETVYDAAWRAYKAAPRAVANGPSRSAVRAAVDAVLGYLMPPGSTPAFFADRELRRAVAADLMEMGSESQRGGWPAMRATYTVPLFQVPPGPSQTDVLKRLHCVPPMWLSEQIGGPFDDLTPGQAWRDGFNECRRRSLLLIEQELTEAGREEGAVDAP</sequence>
<proteinExistence type="predicted"/>
<dbReference type="EMBL" id="RXLZ01000036">
    <property type="protein sequence ID" value="RTQ88273.1"/>
    <property type="molecule type" value="Genomic_DNA"/>
</dbReference>
<dbReference type="Proteomes" id="UP000271705">
    <property type="component" value="Unassembled WGS sequence"/>
</dbReference>
<organism evidence="1 2">
    <name type="scientific">Stenotrophomonas maltophilia</name>
    <name type="common">Pseudomonas maltophilia</name>
    <name type="synonym">Xanthomonas maltophilia</name>
    <dbReference type="NCBI Taxonomy" id="40324"/>
    <lineage>
        <taxon>Bacteria</taxon>
        <taxon>Pseudomonadati</taxon>
        <taxon>Pseudomonadota</taxon>
        <taxon>Gammaproteobacteria</taxon>
        <taxon>Lysobacterales</taxon>
        <taxon>Lysobacteraceae</taxon>
        <taxon>Stenotrophomonas</taxon>
        <taxon>Stenotrophomonas maltophilia group</taxon>
    </lineage>
</organism>
<comment type="caution">
    <text evidence="1">The sequence shown here is derived from an EMBL/GenBank/DDBJ whole genome shotgun (WGS) entry which is preliminary data.</text>
</comment>
<evidence type="ECO:0000313" key="1">
    <source>
        <dbReference type="EMBL" id="RTQ88273.1"/>
    </source>
</evidence>
<dbReference type="AlphaFoldDB" id="A0A3S0QPN2"/>